<evidence type="ECO:0000256" key="1">
    <source>
        <dbReference type="SAM" id="MobiDB-lite"/>
    </source>
</evidence>
<evidence type="ECO:0000313" key="2">
    <source>
        <dbReference type="EMBL" id="KJA23999.1"/>
    </source>
</evidence>
<accession>A0A0D2NZ59</accession>
<evidence type="ECO:0000313" key="3">
    <source>
        <dbReference type="Proteomes" id="UP000054270"/>
    </source>
</evidence>
<sequence>MACTHSNVDVDIVRRCLQVVVNLPLLSPSPPLPPCCAPAPARYARVNAAIRPRAPEAASEELRPCQGTDVKIYPSRRSPRDGLSPPSTAIATHLAHAGYAASPTAAQTSPQRLA</sequence>
<dbReference type="Proteomes" id="UP000054270">
    <property type="component" value="Unassembled WGS sequence"/>
</dbReference>
<proteinExistence type="predicted"/>
<reference evidence="3" key="1">
    <citation type="submission" date="2014-04" db="EMBL/GenBank/DDBJ databases">
        <title>Evolutionary Origins and Diversification of the Mycorrhizal Mutualists.</title>
        <authorList>
            <consortium name="DOE Joint Genome Institute"/>
            <consortium name="Mycorrhizal Genomics Consortium"/>
            <person name="Kohler A."/>
            <person name="Kuo A."/>
            <person name="Nagy L.G."/>
            <person name="Floudas D."/>
            <person name="Copeland A."/>
            <person name="Barry K.W."/>
            <person name="Cichocki N."/>
            <person name="Veneault-Fourrey C."/>
            <person name="LaButti K."/>
            <person name="Lindquist E.A."/>
            <person name="Lipzen A."/>
            <person name="Lundell T."/>
            <person name="Morin E."/>
            <person name="Murat C."/>
            <person name="Riley R."/>
            <person name="Ohm R."/>
            <person name="Sun H."/>
            <person name="Tunlid A."/>
            <person name="Henrissat B."/>
            <person name="Grigoriev I.V."/>
            <person name="Hibbett D.S."/>
            <person name="Martin F."/>
        </authorList>
    </citation>
    <scope>NUCLEOTIDE SEQUENCE [LARGE SCALE GENOMIC DNA]</scope>
    <source>
        <strain evidence="3">FD-334 SS-4</strain>
    </source>
</reference>
<organism evidence="2 3">
    <name type="scientific">Hypholoma sublateritium (strain FD-334 SS-4)</name>
    <dbReference type="NCBI Taxonomy" id="945553"/>
    <lineage>
        <taxon>Eukaryota</taxon>
        <taxon>Fungi</taxon>
        <taxon>Dikarya</taxon>
        <taxon>Basidiomycota</taxon>
        <taxon>Agaricomycotina</taxon>
        <taxon>Agaricomycetes</taxon>
        <taxon>Agaricomycetidae</taxon>
        <taxon>Agaricales</taxon>
        <taxon>Agaricineae</taxon>
        <taxon>Strophariaceae</taxon>
        <taxon>Hypholoma</taxon>
    </lineage>
</organism>
<protein>
    <submittedName>
        <fullName evidence="2">Uncharacterized protein</fullName>
    </submittedName>
</protein>
<dbReference type="EMBL" id="KN817539">
    <property type="protein sequence ID" value="KJA23999.1"/>
    <property type="molecule type" value="Genomic_DNA"/>
</dbReference>
<keyword evidence="3" id="KW-1185">Reference proteome</keyword>
<feature type="region of interest" description="Disordered" evidence="1">
    <location>
        <begin position="54"/>
        <end position="89"/>
    </location>
</feature>
<dbReference type="AlphaFoldDB" id="A0A0D2NZ59"/>
<name>A0A0D2NZ59_HYPSF</name>
<gene>
    <name evidence="2" type="ORF">HYPSUDRAFT_200826</name>
</gene>